<dbReference type="KEGG" id="abas:ACPOL_1942"/>
<dbReference type="RefSeq" id="WP_114206742.1">
    <property type="nucleotide sequence ID" value="NZ_CP030840.1"/>
</dbReference>
<protein>
    <submittedName>
        <fullName evidence="1">Uncharacterized protein</fullName>
    </submittedName>
</protein>
<name>A0A2Z5FWN2_9BACT</name>
<reference evidence="1 2" key="1">
    <citation type="journal article" date="2018" name="Front. Microbiol.">
        <title>Hydrolytic Capabilities as a Key to Environmental Success: Chitinolytic and Cellulolytic Acidobacteria From Acidic Sub-arctic Soils and Boreal Peatlands.</title>
        <authorList>
            <person name="Belova S.E."/>
            <person name="Ravin N.V."/>
            <person name="Pankratov T.A."/>
            <person name="Rakitin A.L."/>
            <person name="Ivanova A.A."/>
            <person name="Beletsky A.V."/>
            <person name="Mardanov A.V."/>
            <person name="Sinninghe Damste J.S."/>
            <person name="Dedysh S.N."/>
        </authorList>
    </citation>
    <scope>NUCLEOTIDE SEQUENCE [LARGE SCALE GENOMIC DNA]</scope>
    <source>
        <strain evidence="1 2">SBC82</strain>
    </source>
</reference>
<accession>A0A2Z5FWN2</accession>
<organism evidence="1 2">
    <name type="scientific">Acidisarcina polymorpha</name>
    <dbReference type="NCBI Taxonomy" id="2211140"/>
    <lineage>
        <taxon>Bacteria</taxon>
        <taxon>Pseudomonadati</taxon>
        <taxon>Acidobacteriota</taxon>
        <taxon>Terriglobia</taxon>
        <taxon>Terriglobales</taxon>
        <taxon>Acidobacteriaceae</taxon>
        <taxon>Acidisarcina</taxon>
    </lineage>
</organism>
<dbReference type="Proteomes" id="UP000253606">
    <property type="component" value="Chromosome"/>
</dbReference>
<evidence type="ECO:0000313" key="1">
    <source>
        <dbReference type="EMBL" id="AXC11278.1"/>
    </source>
</evidence>
<evidence type="ECO:0000313" key="2">
    <source>
        <dbReference type="Proteomes" id="UP000253606"/>
    </source>
</evidence>
<sequence>MKIKADNSIQTSIARQVASGGLETSVEVRGYSRYRNEKSVAGTEGVVDTLEVKRCKYGIKKRAYPQRFNTPGTVASADAFLVRAFSQIRVKP</sequence>
<proteinExistence type="predicted"/>
<dbReference type="EMBL" id="CP030840">
    <property type="protein sequence ID" value="AXC11278.1"/>
    <property type="molecule type" value="Genomic_DNA"/>
</dbReference>
<keyword evidence="2" id="KW-1185">Reference proteome</keyword>
<gene>
    <name evidence="1" type="ORF">ACPOL_1942</name>
</gene>
<dbReference type="AlphaFoldDB" id="A0A2Z5FWN2"/>